<feature type="compositionally biased region" description="Basic and acidic residues" evidence="3">
    <location>
        <begin position="1"/>
        <end position="29"/>
    </location>
</feature>
<dbReference type="InterPro" id="IPR012677">
    <property type="entry name" value="Nucleotide-bd_a/b_plait_sf"/>
</dbReference>
<dbReference type="InterPro" id="IPR035979">
    <property type="entry name" value="RBD_domain_sf"/>
</dbReference>
<keyword evidence="6" id="KW-1185">Reference proteome</keyword>
<dbReference type="GO" id="GO:0003729">
    <property type="term" value="F:mRNA binding"/>
    <property type="evidence" value="ECO:0007669"/>
    <property type="project" value="TreeGrafter"/>
</dbReference>
<dbReference type="Proteomes" id="UP000789390">
    <property type="component" value="Unassembled WGS sequence"/>
</dbReference>
<dbReference type="AlphaFoldDB" id="A0A8J2RTJ9"/>
<evidence type="ECO:0000256" key="2">
    <source>
        <dbReference type="PROSITE-ProRule" id="PRU00176"/>
    </source>
</evidence>
<evidence type="ECO:0000313" key="6">
    <source>
        <dbReference type="Proteomes" id="UP000789390"/>
    </source>
</evidence>
<dbReference type="EMBL" id="CAKKLH010000282">
    <property type="protein sequence ID" value="CAH0108273.1"/>
    <property type="molecule type" value="Genomic_DNA"/>
</dbReference>
<sequence>MENTQEVKENQRSCDVPNTKEDDKIKVENTDEVTIDKPTPIEKSNGKKKSQDQEKGRSKDQQSAREHNRRGDRSRSGRAASKGSVYRPRSRPECRVHISNIPYEYRWQDLKDLFRSEVGEVSFVELFEDQYGKPRGCGIVEFEKLEHARIALEKMNRFELKGRRLIVKEDVDVERGADASASGRQSRNHISSSYSSGREYGGDVSYSGRKSVPGGNIGTLTSPSSTRWSNTYGLSPQFLDSLGIPGPLIDRIFVANLDYKVDDAKLREVFRLAGKVVVAEVVKDRDGRSRGFGVLQMSHPVEAVQAISMFNNQMLYDRRMTVRMDRDAERIEPQSSRYLPEGLRSIGMGLGTRGDPLRDLPRGGLVAPQGRPSNSYSSGSAMNFSSRHYDRVDSSVGDFIPSLDAGFGQLGGTTAMGGSIERSVAGLPSKSMVSNQSMHNLPMNHYRMSTLESGYNAGIESGSSVSVNGITDNGSNSAPYGYLTESFSSKGSLSTSAHDYERREVYSSNRTNQLTRGKQEYPTFTEYDAVNRMSAMGPPVSTSSSLAPMGSSRLSDTIVVTNLPPNYNWQDLRDKFCEVGDVLFADIRAKGTGLVRFSSERDAQRACSMLNRTRMEGYTIEVNFY</sequence>
<feature type="domain" description="RRM" evidence="4">
    <location>
        <begin position="250"/>
        <end position="327"/>
    </location>
</feature>
<dbReference type="Pfam" id="PF00076">
    <property type="entry name" value="RRM_1"/>
    <property type="match status" value="3"/>
</dbReference>
<comment type="caution">
    <text evidence="5">The sequence shown here is derived from an EMBL/GenBank/DDBJ whole genome shotgun (WGS) entry which is preliminary data.</text>
</comment>
<evidence type="ECO:0000256" key="1">
    <source>
        <dbReference type="ARBA" id="ARBA00022884"/>
    </source>
</evidence>
<feature type="domain" description="RRM" evidence="4">
    <location>
        <begin position="556"/>
        <end position="625"/>
    </location>
</feature>
<feature type="compositionally biased region" description="Basic and acidic residues" evidence="3">
    <location>
        <begin position="49"/>
        <end position="75"/>
    </location>
</feature>
<dbReference type="SUPFAM" id="SSF54928">
    <property type="entry name" value="RNA-binding domain, RBD"/>
    <property type="match status" value="2"/>
</dbReference>
<dbReference type="InterPro" id="IPR050374">
    <property type="entry name" value="RRT5_SRSF_SR"/>
</dbReference>
<dbReference type="SMART" id="SM00360">
    <property type="entry name" value="RRM"/>
    <property type="match status" value="3"/>
</dbReference>
<dbReference type="GO" id="GO:0005737">
    <property type="term" value="C:cytoplasm"/>
    <property type="evidence" value="ECO:0007669"/>
    <property type="project" value="TreeGrafter"/>
</dbReference>
<name>A0A8J2RTJ9_9CRUS</name>
<accession>A0A8J2RTJ9</accession>
<protein>
    <recommendedName>
        <fullName evidence="4">RRM domain-containing protein</fullName>
    </recommendedName>
</protein>
<dbReference type="Gene3D" id="3.30.70.330">
    <property type="match status" value="3"/>
</dbReference>
<dbReference type="GO" id="GO:0005634">
    <property type="term" value="C:nucleus"/>
    <property type="evidence" value="ECO:0007669"/>
    <property type="project" value="TreeGrafter"/>
</dbReference>
<keyword evidence="1 2" id="KW-0694">RNA-binding</keyword>
<dbReference type="FunFam" id="3.30.70.330:FF:000531">
    <property type="entry name" value="Myelin expression factor 2"/>
    <property type="match status" value="1"/>
</dbReference>
<dbReference type="InterPro" id="IPR000504">
    <property type="entry name" value="RRM_dom"/>
</dbReference>
<dbReference type="PANTHER" id="PTHR23003:SF3">
    <property type="entry name" value="FI21236P1-RELATED"/>
    <property type="match status" value="1"/>
</dbReference>
<dbReference type="CDD" id="cd12386">
    <property type="entry name" value="RRM2_hnRNPM_like"/>
    <property type="match status" value="1"/>
</dbReference>
<evidence type="ECO:0000313" key="5">
    <source>
        <dbReference type="EMBL" id="CAH0108273.1"/>
    </source>
</evidence>
<dbReference type="PANTHER" id="PTHR23003">
    <property type="entry name" value="RNA RECOGNITION MOTIF RRM DOMAIN CONTAINING PROTEIN"/>
    <property type="match status" value="1"/>
</dbReference>
<dbReference type="CDD" id="cd12385">
    <property type="entry name" value="RRM1_hnRNPM_like"/>
    <property type="match status" value="1"/>
</dbReference>
<reference evidence="5" key="1">
    <citation type="submission" date="2021-11" db="EMBL/GenBank/DDBJ databases">
        <authorList>
            <person name="Schell T."/>
        </authorList>
    </citation>
    <scope>NUCLEOTIDE SEQUENCE</scope>
    <source>
        <strain evidence="5">M5</strain>
    </source>
</reference>
<evidence type="ECO:0000259" key="4">
    <source>
        <dbReference type="PROSITE" id="PS50102"/>
    </source>
</evidence>
<feature type="domain" description="RRM" evidence="4">
    <location>
        <begin position="94"/>
        <end position="172"/>
    </location>
</feature>
<dbReference type="OrthoDB" id="610462at2759"/>
<evidence type="ECO:0000256" key="3">
    <source>
        <dbReference type="SAM" id="MobiDB-lite"/>
    </source>
</evidence>
<feature type="region of interest" description="Disordered" evidence="3">
    <location>
        <begin position="1"/>
        <end position="91"/>
    </location>
</feature>
<proteinExistence type="predicted"/>
<feature type="region of interest" description="Disordered" evidence="3">
    <location>
        <begin position="177"/>
        <end position="222"/>
    </location>
</feature>
<organism evidence="5 6">
    <name type="scientific">Daphnia galeata</name>
    <dbReference type="NCBI Taxonomy" id="27404"/>
    <lineage>
        <taxon>Eukaryota</taxon>
        <taxon>Metazoa</taxon>
        <taxon>Ecdysozoa</taxon>
        <taxon>Arthropoda</taxon>
        <taxon>Crustacea</taxon>
        <taxon>Branchiopoda</taxon>
        <taxon>Diplostraca</taxon>
        <taxon>Cladocera</taxon>
        <taxon>Anomopoda</taxon>
        <taxon>Daphniidae</taxon>
        <taxon>Daphnia</taxon>
    </lineage>
</organism>
<gene>
    <name evidence="5" type="ORF">DGAL_LOCUS11644</name>
</gene>
<dbReference type="PROSITE" id="PS50102">
    <property type="entry name" value="RRM"/>
    <property type="match status" value="3"/>
</dbReference>